<protein>
    <recommendedName>
        <fullName evidence="4">Flagellin</fullName>
    </recommendedName>
</protein>
<dbReference type="KEGG" id="mmob:F6R98_03920"/>
<feature type="domain" description="Flagellin N-terminal" evidence="5">
    <location>
        <begin position="5"/>
        <end position="141"/>
    </location>
</feature>
<accession>A0A5Q0BDB2</accession>
<dbReference type="Pfam" id="PF00700">
    <property type="entry name" value="Flagellin_C"/>
    <property type="match status" value="1"/>
</dbReference>
<keyword evidence="8" id="KW-1185">Reference proteome</keyword>
<dbReference type="Proteomes" id="UP000325755">
    <property type="component" value="Chromosome"/>
</dbReference>
<dbReference type="Gene3D" id="3.30.70.2120">
    <property type="match status" value="1"/>
</dbReference>
<comment type="subcellular location">
    <subcellularLocation>
        <location evidence="4">Secreted</location>
    </subcellularLocation>
    <subcellularLocation>
        <location evidence="4">Bacterial flagellum</location>
    </subcellularLocation>
</comment>
<dbReference type="InterPro" id="IPR046358">
    <property type="entry name" value="Flagellin_C"/>
</dbReference>
<evidence type="ECO:0000256" key="2">
    <source>
        <dbReference type="ARBA" id="ARBA00022525"/>
    </source>
</evidence>
<dbReference type="PRINTS" id="PR00207">
    <property type="entry name" value="FLAGELLIN"/>
</dbReference>
<dbReference type="PANTHER" id="PTHR42792:SF2">
    <property type="entry name" value="FLAGELLIN"/>
    <property type="match status" value="1"/>
</dbReference>
<dbReference type="InterPro" id="IPR001492">
    <property type="entry name" value="Flagellin"/>
</dbReference>
<keyword evidence="3 4" id="KW-0975">Bacterial flagellum</keyword>
<evidence type="ECO:0000259" key="5">
    <source>
        <dbReference type="Pfam" id="PF00669"/>
    </source>
</evidence>
<keyword evidence="7" id="KW-0966">Cell projection</keyword>
<dbReference type="EMBL" id="CP044205">
    <property type="protein sequence ID" value="QFY41883.1"/>
    <property type="molecule type" value="Genomic_DNA"/>
</dbReference>
<organism evidence="7 8">
    <name type="scientific">Candidatus Methylospira mobilis</name>
    <dbReference type="NCBI Taxonomy" id="1808979"/>
    <lineage>
        <taxon>Bacteria</taxon>
        <taxon>Pseudomonadati</taxon>
        <taxon>Pseudomonadota</taxon>
        <taxon>Gammaproteobacteria</taxon>
        <taxon>Methylococcales</taxon>
        <taxon>Methylococcaceae</taxon>
        <taxon>Candidatus Methylospira</taxon>
    </lineage>
</organism>
<evidence type="ECO:0000256" key="1">
    <source>
        <dbReference type="ARBA" id="ARBA00005709"/>
    </source>
</evidence>
<evidence type="ECO:0000259" key="6">
    <source>
        <dbReference type="Pfam" id="PF00700"/>
    </source>
</evidence>
<name>A0A5Q0BDB2_9GAMM</name>
<dbReference type="Gene3D" id="1.20.1330.10">
    <property type="entry name" value="f41 fragment of flagellin, N-terminal domain"/>
    <property type="match status" value="1"/>
</dbReference>
<dbReference type="GO" id="GO:0005576">
    <property type="term" value="C:extracellular region"/>
    <property type="evidence" value="ECO:0007669"/>
    <property type="project" value="UniProtKB-SubCell"/>
</dbReference>
<evidence type="ECO:0000256" key="3">
    <source>
        <dbReference type="ARBA" id="ARBA00023143"/>
    </source>
</evidence>
<keyword evidence="2 4" id="KW-0964">Secreted</keyword>
<dbReference type="AlphaFoldDB" id="A0A5Q0BDB2"/>
<evidence type="ECO:0000313" key="8">
    <source>
        <dbReference type="Proteomes" id="UP000325755"/>
    </source>
</evidence>
<sequence length="401" mass="39770">MVWDINTNTASLYAQQGLSTAQSQLATTIQSLSTGMRVNNASQDPAGWAINIRMTSDINGMNQAVRNSNDGISLVQTGQSALTNITNALQTMRTLAVQASTGTYSSTDLANLNSEFSALASEIDNIASSTSFNGNKIFGGSAVSIQVGADTQATSTLAITTAALNNIGSLSGGPFASTNTTMLTTGSPALANADADLTATIVAAGGQAPSKATLNTFNTSVVGAANTAYTTAWAAVIGAGGTASSAAVSANATAATAFGSAAAVAFSVAGTASGLTAAQSSTAATGAQFSAGITAISTNASAASVSNATVAAAALAAIDTQLSTLSSQQAQLGAFQIQLTTQVSNLQANVTNTSSAQGQIVDVDYASTTAQLSRLQILQNASTAMLAQANQSNSGVMQLLR</sequence>
<dbReference type="InterPro" id="IPR042187">
    <property type="entry name" value="Flagellin_C_sub2"/>
</dbReference>
<dbReference type="PANTHER" id="PTHR42792">
    <property type="entry name" value="FLAGELLIN"/>
    <property type="match status" value="1"/>
</dbReference>
<comment type="function">
    <text evidence="4">Flagellin is the subunit protein which polymerizes to form the filaments of bacterial flagella.</text>
</comment>
<feature type="domain" description="Flagellin C-terminal" evidence="6">
    <location>
        <begin position="315"/>
        <end position="400"/>
    </location>
</feature>
<dbReference type="FunCoup" id="A0A5Q0BDB2">
    <property type="interactions" value="163"/>
</dbReference>
<dbReference type="Pfam" id="PF00669">
    <property type="entry name" value="Flagellin_N"/>
    <property type="match status" value="1"/>
</dbReference>
<comment type="similarity">
    <text evidence="1 4">Belongs to the bacterial flagellin family.</text>
</comment>
<reference evidence="7 8" key="1">
    <citation type="submission" date="2019-09" db="EMBL/GenBank/DDBJ databases">
        <title>Ecophysiology of the spiral-shaped methanotroph Methylospira mobilis as revealed by the complete genome sequence.</title>
        <authorList>
            <person name="Oshkin I.Y."/>
            <person name="Dedysh S.N."/>
            <person name="Miroshnikov K."/>
            <person name="Danilova O.V."/>
            <person name="Hakobyan A."/>
            <person name="Liesack W."/>
        </authorList>
    </citation>
    <scope>NUCLEOTIDE SEQUENCE [LARGE SCALE GENOMIC DNA]</scope>
    <source>
        <strain evidence="7 8">Shm1</strain>
    </source>
</reference>
<dbReference type="RefSeq" id="WP_153247866.1">
    <property type="nucleotide sequence ID" value="NZ_CP044205.1"/>
</dbReference>
<gene>
    <name evidence="7" type="ORF">F6R98_03920</name>
</gene>
<dbReference type="InParanoid" id="A0A5Q0BDB2"/>
<keyword evidence="7" id="KW-0969">Cilium</keyword>
<dbReference type="SUPFAM" id="SSF64518">
    <property type="entry name" value="Phase 1 flagellin"/>
    <property type="match status" value="1"/>
</dbReference>
<dbReference type="GO" id="GO:0005198">
    <property type="term" value="F:structural molecule activity"/>
    <property type="evidence" value="ECO:0007669"/>
    <property type="project" value="UniProtKB-UniRule"/>
</dbReference>
<dbReference type="OrthoDB" id="9796789at2"/>
<evidence type="ECO:0000256" key="4">
    <source>
        <dbReference type="RuleBase" id="RU362073"/>
    </source>
</evidence>
<dbReference type="Gene3D" id="6.10.10.10">
    <property type="entry name" value="Flagellar export chaperone, C-terminal domain"/>
    <property type="match status" value="1"/>
</dbReference>
<dbReference type="InterPro" id="IPR001029">
    <property type="entry name" value="Flagellin_N"/>
</dbReference>
<keyword evidence="7" id="KW-0282">Flagellum</keyword>
<proteinExistence type="inferred from homology"/>
<dbReference type="GO" id="GO:0009288">
    <property type="term" value="C:bacterial-type flagellum"/>
    <property type="evidence" value="ECO:0007669"/>
    <property type="project" value="UniProtKB-SubCell"/>
</dbReference>
<evidence type="ECO:0000313" key="7">
    <source>
        <dbReference type="EMBL" id="QFY41883.1"/>
    </source>
</evidence>